<dbReference type="AlphaFoldDB" id="A0A1L7X9R8"/>
<accession>A0A1L7X9R8</accession>
<evidence type="ECO:0000313" key="2">
    <source>
        <dbReference type="EMBL" id="CZR61764.1"/>
    </source>
</evidence>
<dbReference type="EMBL" id="FJOG01000019">
    <property type="protein sequence ID" value="CZR61764.1"/>
    <property type="molecule type" value="Genomic_DNA"/>
</dbReference>
<sequence length="197" mass="21655">MRATILLSIAALFSAASTWNILKDARPLTVDHNAQHTLQDLNPPTDNDQLLENSVTGTTLYEAVDTNGDISIFEKLPSPLEPEFYHQTSADTTKSHTHLSSTGPSDPALAARHTATEPALLDLQQDPIVKEKGDTVLGVKERKRSGRWRKRKRAGNLGLIGGRSSCSHIQGRYRKRCKRMGAGERELDGSSSESRVK</sequence>
<evidence type="ECO:0000256" key="1">
    <source>
        <dbReference type="SAM" id="SignalP"/>
    </source>
</evidence>
<feature type="chain" id="PRO_5012408551" evidence="1">
    <location>
        <begin position="19"/>
        <end position="197"/>
    </location>
</feature>
<dbReference type="OrthoDB" id="10560055at2759"/>
<gene>
    <name evidence="2" type="ORF">PAC_11661</name>
</gene>
<keyword evidence="1" id="KW-0732">Signal</keyword>
<feature type="signal peptide" evidence="1">
    <location>
        <begin position="1"/>
        <end position="18"/>
    </location>
</feature>
<protein>
    <submittedName>
        <fullName evidence="2">Uncharacterized protein</fullName>
    </submittedName>
</protein>
<dbReference type="Proteomes" id="UP000184330">
    <property type="component" value="Unassembled WGS sequence"/>
</dbReference>
<name>A0A1L7X9R8_9HELO</name>
<evidence type="ECO:0000313" key="3">
    <source>
        <dbReference type="Proteomes" id="UP000184330"/>
    </source>
</evidence>
<proteinExistence type="predicted"/>
<reference evidence="2 3" key="1">
    <citation type="submission" date="2016-03" db="EMBL/GenBank/DDBJ databases">
        <authorList>
            <person name="Ploux O."/>
        </authorList>
    </citation>
    <scope>NUCLEOTIDE SEQUENCE [LARGE SCALE GENOMIC DNA]</scope>
    <source>
        <strain evidence="2 3">UAMH 11012</strain>
    </source>
</reference>
<organism evidence="2 3">
    <name type="scientific">Phialocephala subalpina</name>
    <dbReference type="NCBI Taxonomy" id="576137"/>
    <lineage>
        <taxon>Eukaryota</taxon>
        <taxon>Fungi</taxon>
        <taxon>Dikarya</taxon>
        <taxon>Ascomycota</taxon>
        <taxon>Pezizomycotina</taxon>
        <taxon>Leotiomycetes</taxon>
        <taxon>Helotiales</taxon>
        <taxon>Mollisiaceae</taxon>
        <taxon>Phialocephala</taxon>
        <taxon>Phialocephala fortinii species complex</taxon>
    </lineage>
</organism>
<keyword evidence="3" id="KW-1185">Reference proteome</keyword>